<dbReference type="Gene3D" id="3.30.457.10">
    <property type="entry name" value="Copper amine oxidase-like, N-terminal domain"/>
    <property type="match status" value="1"/>
</dbReference>
<evidence type="ECO:0000313" key="2">
    <source>
        <dbReference type="EMBL" id="MFB0844067.1"/>
    </source>
</evidence>
<feature type="domain" description="Copper amine oxidase-like N-terminal" evidence="1">
    <location>
        <begin position="722"/>
        <end position="826"/>
    </location>
</feature>
<dbReference type="SUPFAM" id="SSF51445">
    <property type="entry name" value="(Trans)glycosidases"/>
    <property type="match status" value="1"/>
</dbReference>
<proteinExistence type="predicted"/>
<dbReference type="InterPro" id="IPR036582">
    <property type="entry name" value="Mao_N_sf"/>
</dbReference>
<dbReference type="RefSeq" id="WP_373953570.1">
    <property type="nucleotide sequence ID" value="NZ_JBHDLN010000008.1"/>
</dbReference>
<dbReference type="Pfam" id="PF07833">
    <property type="entry name" value="Cu_amine_oxidN1"/>
    <property type="match status" value="1"/>
</dbReference>
<dbReference type="Gene3D" id="3.20.20.80">
    <property type="entry name" value="Glycosidases"/>
    <property type="match status" value="1"/>
</dbReference>
<comment type="caution">
    <text evidence="2">The sequence shown here is derived from an EMBL/GenBank/DDBJ whole genome shotgun (WGS) entry which is preliminary data.</text>
</comment>
<dbReference type="InterPro" id="IPR012854">
    <property type="entry name" value="Cu_amine_oxidase-like_N"/>
</dbReference>
<keyword evidence="3" id="KW-1185">Reference proteome</keyword>
<gene>
    <name evidence="2" type="ORF">ACEU3E_17930</name>
</gene>
<accession>A0ABV4V1W4</accession>
<sequence length="832" mass="93137">MSRKTVLSMLLIFVILAAWQPYAWSRVYAQDASTSPRENIVLVSAPEAKENEPYVRMLQALGRSVTLTDPGSLERLDWAKVKLLVLPGRAASALDGSAAERIAAEVSKGMPLYTEQRTSLSEKLGLAFDGTQATVSGLSDTDHPEADIRWDNPQQIAGFASRELSVFTKDASSGTAVVAGGKRGEGKFLYSAVALGENGSYGYERLPYLHEYLAQWFEWKPQAERPRLSVFMDWGYHYQEDPYELADRLKSYGVSEVHLSTWYELEQITSFYKPFIEAAHSNGISVYAWIELPMVSQAFWEAHPEWRQKTAQGEDAHLDWRYLMALEDPACMEAVKAELRKRLAAFAWDGANLAELYFESPASGPEDPSKFTPMSGAFRQSFQAKHGYDPLEAFDAGGSRYFKTNAETLKQLTDFRAQTVLDLNRELMQYLKSLSGELSLDLWMTQIDSLHESNMRQNIGVDSQQFIRLQNEQDFTLQIEDPYTMWGLGPDRYEKLGKAYRAQQREGEKLAIDINIVERSAGLPTKKQTGLEFLMLVSEAAKQADTVTVYAVNTVNPQDWSLASQALAGTTSIVKRGEQAWETANDRTVRYAMNTQGKRFSLDGKPWPFVDRSGIWVPGGRHRIEAADDTQRQAASLSITDLNAEIVDGSVTEQGVAFSYEASGPAYIRVSEWPGAVIVDGHAVTAPVFYKDGQYVVKLPKGKHAVQLSPSSGGQTVRLALNRTIVPFTEPPVVVDGTSLFPLADLLQAMGAKYEWSPREETVSAEREGYVLWLQLNNPLARANGEDVRLEVPATLRNEKTMVPLRFVSEALHYEVKWNEPKQVIEVRPKKD</sequence>
<dbReference type="SUPFAM" id="SSF55383">
    <property type="entry name" value="Copper amine oxidase, domain N"/>
    <property type="match status" value="1"/>
</dbReference>
<name>A0ABV4V1W4_9BACL</name>
<dbReference type="Proteomes" id="UP001575622">
    <property type="component" value="Unassembled WGS sequence"/>
</dbReference>
<evidence type="ECO:0000313" key="3">
    <source>
        <dbReference type="Proteomes" id="UP001575622"/>
    </source>
</evidence>
<organism evidence="2 3">
    <name type="scientific">Paenibacillus oleatilyticus</name>
    <dbReference type="NCBI Taxonomy" id="2594886"/>
    <lineage>
        <taxon>Bacteria</taxon>
        <taxon>Bacillati</taxon>
        <taxon>Bacillota</taxon>
        <taxon>Bacilli</taxon>
        <taxon>Bacillales</taxon>
        <taxon>Paenibacillaceae</taxon>
        <taxon>Paenibacillus</taxon>
    </lineage>
</organism>
<dbReference type="InterPro" id="IPR017853">
    <property type="entry name" value="GH"/>
</dbReference>
<evidence type="ECO:0000259" key="1">
    <source>
        <dbReference type="Pfam" id="PF07833"/>
    </source>
</evidence>
<protein>
    <submittedName>
        <fullName evidence="2">Stalk domain-containing protein</fullName>
    </submittedName>
</protein>
<dbReference type="EMBL" id="JBHDLN010000008">
    <property type="protein sequence ID" value="MFB0844067.1"/>
    <property type="molecule type" value="Genomic_DNA"/>
</dbReference>
<reference evidence="2 3" key="1">
    <citation type="submission" date="2024-09" db="EMBL/GenBank/DDBJ databases">
        <authorList>
            <person name="Makale K.P.P."/>
            <person name="Makhzoum A."/>
            <person name="Rantong G."/>
            <person name="Rahube T.O."/>
        </authorList>
    </citation>
    <scope>NUCLEOTIDE SEQUENCE [LARGE SCALE GENOMIC DNA]</scope>
    <source>
        <strain evidence="2 3">KM_D13</strain>
    </source>
</reference>